<dbReference type="Proteomes" id="UP000198892">
    <property type="component" value="Unassembled WGS sequence"/>
</dbReference>
<evidence type="ECO:0000313" key="1">
    <source>
        <dbReference type="EMBL" id="SFO90138.1"/>
    </source>
</evidence>
<organism evidence="1 2">
    <name type="scientific">Salibacterium halotolerans</name>
    <dbReference type="NCBI Taxonomy" id="1884432"/>
    <lineage>
        <taxon>Bacteria</taxon>
        <taxon>Bacillati</taxon>
        <taxon>Bacillota</taxon>
        <taxon>Bacilli</taxon>
        <taxon>Bacillales</taxon>
        <taxon>Bacillaceae</taxon>
    </lineage>
</organism>
<evidence type="ECO:0000313" key="2">
    <source>
        <dbReference type="Proteomes" id="UP000198892"/>
    </source>
</evidence>
<dbReference type="RefSeq" id="WP_093334627.1">
    <property type="nucleotide sequence ID" value="NZ_FOXD01000001.1"/>
</dbReference>
<dbReference type="STRING" id="1884432.SAMN05518683_10134"/>
<reference evidence="2" key="1">
    <citation type="submission" date="2016-10" db="EMBL/GenBank/DDBJ databases">
        <authorList>
            <person name="Varghese N."/>
            <person name="Submissions S."/>
        </authorList>
    </citation>
    <scope>NUCLEOTIDE SEQUENCE [LARGE SCALE GENOMIC DNA]</scope>
    <source>
        <strain evidence="2">S7</strain>
    </source>
</reference>
<proteinExistence type="predicted"/>
<dbReference type="OrthoDB" id="9856058at2"/>
<accession>A0A1I5KZ16</accession>
<dbReference type="EMBL" id="FOXD01000001">
    <property type="protein sequence ID" value="SFO90138.1"/>
    <property type="molecule type" value="Genomic_DNA"/>
</dbReference>
<dbReference type="AlphaFoldDB" id="A0A1I5KZ16"/>
<sequence length="100" mass="11845">MKHPNFSIYMSEYVENEVDKDLAAFAVRITADERFEDEWETFEFFPHDGRQYVIRSQNHPAKCKGYQLQVSGGIHTETILVKKEEDRIKLYTSRECVLQL</sequence>
<gene>
    <name evidence="1" type="ORF">SAMN05518683_10134</name>
</gene>
<name>A0A1I5KZ16_9BACI</name>
<protein>
    <submittedName>
        <fullName evidence="1">Uncharacterized protein</fullName>
    </submittedName>
</protein>
<keyword evidence="2" id="KW-1185">Reference proteome</keyword>